<evidence type="ECO:0000256" key="2">
    <source>
        <dbReference type="SAM" id="MobiDB-lite"/>
    </source>
</evidence>
<evidence type="ECO:0000256" key="1">
    <source>
        <dbReference type="SAM" id="Coils"/>
    </source>
</evidence>
<protein>
    <submittedName>
        <fullName evidence="4">Uncharacterized protein</fullName>
    </submittedName>
</protein>
<reference evidence="4 5" key="1">
    <citation type="journal article" date="2016" name="Mol. Biol. Evol.">
        <title>Comparative Genomics of Early-Diverging Mushroom-Forming Fungi Provides Insights into the Origins of Lignocellulose Decay Capabilities.</title>
        <authorList>
            <person name="Nagy L.G."/>
            <person name="Riley R."/>
            <person name="Tritt A."/>
            <person name="Adam C."/>
            <person name="Daum C."/>
            <person name="Floudas D."/>
            <person name="Sun H."/>
            <person name="Yadav J.S."/>
            <person name="Pangilinan J."/>
            <person name="Larsson K.H."/>
            <person name="Matsuura K."/>
            <person name="Barry K."/>
            <person name="Labutti K."/>
            <person name="Kuo R."/>
            <person name="Ohm R.A."/>
            <person name="Bhattacharya S.S."/>
            <person name="Shirouzu T."/>
            <person name="Yoshinaga Y."/>
            <person name="Martin F.M."/>
            <person name="Grigoriev I.V."/>
            <person name="Hibbett D.S."/>
        </authorList>
    </citation>
    <scope>NUCLEOTIDE SEQUENCE [LARGE SCALE GENOMIC DNA]</scope>
    <source>
        <strain evidence="4 5">93-53</strain>
    </source>
</reference>
<keyword evidence="3" id="KW-1133">Transmembrane helix</keyword>
<dbReference type="GeneID" id="63828467"/>
<proteinExistence type="predicted"/>
<dbReference type="InParanoid" id="A0A165HS98"/>
<feature type="coiled-coil region" evidence="1">
    <location>
        <begin position="345"/>
        <end position="414"/>
    </location>
</feature>
<feature type="transmembrane region" description="Helical" evidence="3">
    <location>
        <begin position="131"/>
        <end position="154"/>
    </location>
</feature>
<sequence length="1008" mass="112507">MQNLNNNNLTLALFLSSGRTPGHLGVLVSTLDDIDTRVHLAPGLAYGPALLLAALVLKVITRLRRVRIQSGRFPRTTVPPVGPVLCRWISLIPARIVHSVRAVLHGLNAAWIVSVCKATLDDIYGPPSKTFITLQLTALLVSGLLLVLLVHAVLRFPAWQCWATSGTSIFTRSTDITLSQSQTKKGKNEEEDEANSVECLSLLDSVHDVQEPTVLRVVEHGGSSDADLSEGSTIVSDLTTLLAEARQDISKVENPFADGGLQLAKIHTCLTSTPENIICFSTPRTIPVINTRDVWSTRAEARLAYSNESLTVVHGDSERTTQDAKVRDARIEELSVTLPNFQGVVLKAEEQRYVQDRKIAELQEERLAHRKTIEHRDQLLKERDDASARHKEDVERYKAHIDRLQLQRENLLHKVFALRLDGAAKEDDFKTKGDELKRALNACSNDLANAHSDLLCAETIKNTIKMGLEAHVRCLQKEVADLKDRAVVMAFAFRKENDGANTEVKKQGTKGNVSQDENEERNELVQGTGVTPKTRRIRELSERLEDHESRLRLSQAALADADRNCRQYKLACRALKLSTKRGDATAEDLAAKLEQKSREVDELKAVNGTLVQQVDFLEANSETQCFGREDERRTLQDRVKELESSLSAACAEHHERETTFRDQVKKLEDEVKSAHEQISKLCAQESQLQAEVELKEQVHRLKRKLAAAKTQQHQQHVEARQQIAQLENKLASAEKERQEQRLAIKLLEYRKEAIIKLKRASDEALDEARAELRMCKESHRMKVDGLENTVAHLKEQVAIFENKLPRASRADKVKTESAAACLTRVGAHNQRTHIIERERAKVDDTVAHGGRGSRAASFTRLTEELRRKMGRATPAAPFKDITNRVAKVRVPGLQGTPFEPPLILKDLETPGWMRHDLDESDMSDLGMHASNVEISEGAILFGPINAPSGLINPRVGKSKTSFAVQSDKSSRPATSKRKEAPLAQLLKMHPKNKSRGPQVAEFPLTECG</sequence>
<evidence type="ECO:0000256" key="3">
    <source>
        <dbReference type="SAM" id="Phobius"/>
    </source>
</evidence>
<accession>A0A165HS98</accession>
<evidence type="ECO:0000313" key="4">
    <source>
        <dbReference type="EMBL" id="KZT12117.1"/>
    </source>
</evidence>
<dbReference type="AlphaFoldDB" id="A0A165HS98"/>
<feature type="region of interest" description="Disordered" evidence="2">
    <location>
        <begin position="501"/>
        <end position="530"/>
    </location>
</feature>
<organism evidence="4 5">
    <name type="scientific">Laetiporus sulphureus 93-53</name>
    <dbReference type="NCBI Taxonomy" id="1314785"/>
    <lineage>
        <taxon>Eukaryota</taxon>
        <taxon>Fungi</taxon>
        <taxon>Dikarya</taxon>
        <taxon>Basidiomycota</taxon>
        <taxon>Agaricomycotina</taxon>
        <taxon>Agaricomycetes</taxon>
        <taxon>Polyporales</taxon>
        <taxon>Laetiporus</taxon>
    </lineage>
</organism>
<feature type="coiled-coil region" evidence="1">
    <location>
        <begin position="776"/>
        <end position="803"/>
    </location>
</feature>
<dbReference type="EMBL" id="KV427606">
    <property type="protein sequence ID" value="KZT12117.1"/>
    <property type="molecule type" value="Genomic_DNA"/>
</dbReference>
<evidence type="ECO:0000313" key="5">
    <source>
        <dbReference type="Proteomes" id="UP000076871"/>
    </source>
</evidence>
<feature type="coiled-coil region" evidence="1">
    <location>
        <begin position="537"/>
        <end position="750"/>
    </location>
</feature>
<feature type="region of interest" description="Disordered" evidence="2">
    <location>
        <begin position="961"/>
        <end position="1008"/>
    </location>
</feature>
<keyword evidence="3" id="KW-0812">Transmembrane</keyword>
<feature type="transmembrane region" description="Helical" evidence="3">
    <location>
        <begin position="40"/>
        <end position="60"/>
    </location>
</feature>
<dbReference type="RefSeq" id="XP_040769765.1">
    <property type="nucleotide sequence ID" value="XM_040911439.1"/>
</dbReference>
<name>A0A165HS98_9APHY</name>
<gene>
    <name evidence="4" type="ORF">LAESUDRAFT_746824</name>
</gene>
<dbReference type="Proteomes" id="UP000076871">
    <property type="component" value="Unassembled WGS sequence"/>
</dbReference>
<keyword evidence="3" id="KW-0472">Membrane</keyword>
<keyword evidence="1" id="KW-0175">Coiled coil</keyword>
<keyword evidence="5" id="KW-1185">Reference proteome</keyword>
<feature type="compositionally biased region" description="Polar residues" evidence="2">
    <location>
        <begin position="961"/>
        <end position="973"/>
    </location>
</feature>
<dbReference type="STRING" id="1314785.A0A165HS98"/>